<sequence>MPILLFIGFGIPDRENFIRKTKYFYCFSLKNQHYGKPDLIWKLDFLASGGTSGSFKFVCITNLAPSSTNTTPKPNEKQVLVGLLEKRINCFSL</sequence>
<dbReference type="EMBL" id="BLAL01000281">
    <property type="protein sequence ID" value="GES99475.1"/>
    <property type="molecule type" value="Genomic_DNA"/>
</dbReference>
<name>A0A8H3M7H9_9GLOM</name>
<comment type="caution">
    <text evidence="1">The sequence shown here is derived from an EMBL/GenBank/DDBJ whole genome shotgun (WGS) entry which is preliminary data.</text>
</comment>
<proteinExistence type="predicted"/>
<organism evidence="1 2">
    <name type="scientific">Rhizophagus clarus</name>
    <dbReference type="NCBI Taxonomy" id="94130"/>
    <lineage>
        <taxon>Eukaryota</taxon>
        <taxon>Fungi</taxon>
        <taxon>Fungi incertae sedis</taxon>
        <taxon>Mucoromycota</taxon>
        <taxon>Glomeromycotina</taxon>
        <taxon>Glomeromycetes</taxon>
        <taxon>Glomerales</taxon>
        <taxon>Glomeraceae</taxon>
        <taxon>Rhizophagus</taxon>
    </lineage>
</organism>
<protein>
    <submittedName>
        <fullName evidence="1">Uncharacterized protein</fullName>
    </submittedName>
</protein>
<reference evidence="1" key="1">
    <citation type="submission" date="2019-10" db="EMBL/GenBank/DDBJ databases">
        <title>Conservation and host-specific expression of non-tandemly repeated heterogenous ribosome RNA gene in arbuscular mycorrhizal fungi.</title>
        <authorList>
            <person name="Maeda T."/>
            <person name="Kobayashi Y."/>
            <person name="Nakagawa T."/>
            <person name="Ezawa T."/>
            <person name="Yamaguchi K."/>
            <person name="Bino T."/>
            <person name="Nishimoto Y."/>
            <person name="Shigenobu S."/>
            <person name="Kawaguchi M."/>
        </authorList>
    </citation>
    <scope>NUCLEOTIDE SEQUENCE</scope>
    <source>
        <strain evidence="1">HR1</strain>
    </source>
</reference>
<accession>A0A8H3M7H9</accession>
<dbReference type="AlphaFoldDB" id="A0A8H3M7H9"/>
<evidence type="ECO:0000313" key="1">
    <source>
        <dbReference type="EMBL" id="GES99475.1"/>
    </source>
</evidence>
<evidence type="ECO:0000313" key="2">
    <source>
        <dbReference type="Proteomes" id="UP000615446"/>
    </source>
</evidence>
<dbReference type="Proteomes" id="UP000615446">
    <property type="component" value="Unassembled WGS sequence"/>
</dbReference>
<gene>
    <name evidence="1" type="ORF">RCL2_002597700</name>
</gene>